<accession>A0AAN8G9R0</accession>
<comment type="caution">
    <text evidence="1">The sequence shown here is derived from an EMBL/GenBank/DDBJ whole genome shotgun (WGS) entry which is preliminary data.</text>
</comment>
<sequence length="159" mass="17657">MKPTSYQQIRLQHATSSFGMSKFCCGRLLGTLFQVSLLIYEGSAQNENLVLVTKLNEFREKVAKGSYETQQGYLSPSQTMFELLRNKNLEEWADIATEDCRGLNMTPPGGSMNIYTISLSEELPSDTMITKAVSAWMNEMNLPAGQGVSSALDNRILST</sequence>
<dbReference type="Gene3D" id="3.40.33.10">
    <property type="entry name" value="CAP"/>
    <property type="match status" value="1"/>
</dbReference>
<protein>
    <submittedName>
        <fullName evidence="1">Uncharacterized protein</fullName>
    </submittedName>
</protein>
<proteinExistence type="predicted"/>
<dbReference type="InterPro" id="IPR035940">
    <property type="entry name" value="CAP_sf"/>
</dbReference>
<evidence type="ECO:0000313" key="1">
    <source>
        <dbReference type="EMBL" id="KAK5986905.1"/>
    </source>
</evidence>
<organism evidence="1 2">
    <name type="scientific">Trichostrongylus colubriformis</name>
    <name type="common">Black scour worm</name>
    <dbReference type="NCBI Taxonomy" id="6319"/>
    <lineage>
        <taxon>Eukaryota</taxon>
        <taxon>Metazoa</taxon>
        <taxon>Ecdysozoa</taxon>
        <taxon>Nematoda</taxon>
        <taxon>Chromadorea</taxon>
        <taxon>Rhabditida</taxon>
        <taxon>Rhabditina</taxon>
        <taxon>Rhabditomorpha</taxon>
        <taxon>Strongyloidea</taxon>
        <taxon>Trichostrongylidae</taxon>
        <taxon>Trichostrongylus</taxon>
    </lineage>
</organism>
<dbReference type="AlphaFoldDB" id="A0AAN8G9R0"/>
<gene>
    <name evidence="1" type="ORF">GCK32_010890</name>
</gene>
<dbReference type="Proteomes" id="UP001331761">
    <property type="component" value="Unassembled WGS sequence"/>
</dbReference>
<evidence type="ECO:0000313" key="2">
    <source>
        <dbReference type="Proteomes" id="UP001331761"/>
    </source>
</evidence>
<reference evidence="1 2" key="1">
    <citation type="submission" date="2019-10" db="EMBL/GenBank/DDBJ databases">
        <title>Assembly and Annotation for the nematode Trichostrongylus colubriformis.</title>
        <authorList>
            <person name="Martin J."/>
        </authorList>
    </citation>
    <scope>NUCLEOTIDE SEQUENCE [LARGE SCALE GENOMIC DNA]</scope>
    <source>
        <strain evidence="1">G859</strain>
        <tissue evidence="1">Whole worm</tissue>
    </source>
</reference>
<name>A0AAN8G9R0_TRICO</name>
<keyword evidence="2" id="KW-1185">Reference proteome</keyword>
<dbReference type="SUPFAM" id="SSF55797">
    <property type="entry name" value="PR-1-like"/>
    <property type="match status" value="1"/>
</dbReference>
<dbReference type="EMBL" id="WIXE01000070">
    <property type="protein sequence ID" value="KAK5986905.1"/>
    <property type="molecule type" value="Genomic_DNA"/>
</dbReference>